<accession>A0A934RFM0</accession>
<reference evidence="4" key="1">
    <citation type="submission" date="2021-01" db="EMBL/GenBank/DDBJ databases">
        <title>Modified the classification status of verrucomicrobia.</title>
        <authorList>
            <person name="Feng X."/>
        </authorList>
    </citation>
    <scope>NUCLEOTIDE SEQUENCE</scope>
    <source>
        <strain evidence="4">KCTC 22201</strain>
    </source>
</reference>
<dbReference type="EMBL" id="JAENII010000008">
    <property type="protein sequence ID" value="MBK1827646.1"/>
    <property type="molecule type" value="Genomic_DNA"/>
</dbReference>
<evidence type="ECO:0000259" key="3">
    <source>
        <dbReference type="Pfam" id="PF16173"/>
    </source>
</evidence>
<feature type="domain" description="DUF4874" evidence="3">
    <location>
        <begin position="32"/>
        <end position="191"/>
    </location>
</feature>
<comment type="caution">
    <text evidence="4">The sequence shown here is derived from an EMBL/GenBank/DDBJ whole genome shotgun (WGS) entry which is preliminary data.</text>
</comment>
<keyword evidence="1" id="KW-0732">Signal</keyword>
<evidence type="ECO:0000256" key="1">
    <source>
        <dbReference type="SAM" id="SignalP"/>
    </source>
</evidence>
<dbReference type="RefSeq" id="WP_234044775.1">
    <property type="nucleotide sequence ID" value="NZ_JAENII010000008.1"/>
</dbReference>
<evidence type="ECO:0000313" key="4">
    <source>
        <dbReference type="EMBL" id="MBK1827646.1"/>
    </source>
</evidence>
<dbReference type="Pfam" id="PF16173">
    <property type="entry name" value="DUF4874"/>
    <property type="match status" value="1"/>
</dbReference>
<proteinExistence type="predicted"/>
<sequence length="429" mass="48595">MKHLLLAALLSLLPAEADWVALLKQDHSDFPNPERGFYSYQSLSAPSDEWKELRKKGISLIAGKLQLEAYREVEALPQTLLDEVRAGFTQARACGLKVIVRVNYGHRGPSGDYTTYEDPAGEILLAHMSQLAPVWEDNADVIALFEAGFVGPWGEWHTTRIAKHEPLQRKFFLEILKHTPRSRMVALRYPELKRSIFKRRKPLGEEEAYKATDLARTGHHNDCFLSSPNDVGTYGRGKDSRLEEVDYLAKETRYTVYGGETCALHGLNDAERTLAELDFLNASYLNSGYHPEVLAKWKDQGCYAEVSRRLGARFHVSEATVNGGRLTLTINNLGFASLFNARPVFLMRGTEDKVMEPVPIQIDPRSWKSGEKVTLTLDVETDEITQIGLWMPDMSLPLRNDPRYSIRFANIGAWDEVRGINWFVRSSQP</sequence>
<dbReference type="Proteomes" id="UP000658278">
    <property type="component" value="Unassembled WGS sequence"/>
</dbReference>
<evidence type="ECO:0000313" key="5">
    <source>
        <dbReference type="Proteomes" id="UP000658278"/>
    </source>
</evidence>
<feature type="signal peptide" evidence="1">
    <location>
        <begin position="1"/>
        <end position="17"/>
    </location>
</feature>
<name>A0A934RFM0_9BACT</name>
<dbReference type="InterPro" id="IPR032379">
    <property type="entry name" value="DUF4874"/>
</dbReference>
<evidence type="ECO:0000259" key="2">
    <source>
        <dbReference type="Pfam" id="PF16116"/>
    </source>
</evidence>
<dbReference type="Pfam" id="PF16116">
    <property type="entry name" value="DUF4832"/>
    <property type="match status" value="1"/>
</dbReference>
<keyword evidence="5" id="KW-1185">Reference proteome</keyword>
<feature type="chain" id="PRO_5037304800" evidence="1">
    <location>
        <begin position="18"/>
        <end position="429"/>
    </location>
</feature>
<gene>
    <name evidence="4" type="ORF">JIN81_11495</name>
</gene>
<organism evidence="4 5">
    <name type="scientific">Haloferula rosea</name>
    <dbReference type="NCBI Taxonomy" id="490093"/>
    <lineage>
        <taxon>Bacteria</taxon>
        <taxon>Pseudomonadati</taxon>
        <taxon>Verrucomicrobiota</taxon>
        <taxon>Verrucomicrobiia</taxon>
        <taxon>Verrucomicrobiales</taxon>
        <taxon>Verrucomicrobiaceae</taxon>
        <taxon>Haloferula</taxon>
    </lineage>
</organism>
<protein>
    <submittedName>
        <fullName evidence="4">DUF4832 domain-containing protein</fullName>
    </submittedName>
</protein>
<feature type="domain" description="DUF4832" evidence="2">
    <location>
        <begin position="216"/>
        <end position="410"/>
    </location>
</feature>
<dbReference type="AlphaFoldDB" id="A0A934RFM0"/>
<dbReference type="InterPro" id="IPR032267">
    <property type="entry name" value="DUF4832"/>
</dbReference>